<dbReference type="InterPro" id="IPR001680">
    <property type="entry name" value="WD40_rpt"/>
</dbReference>
<dbReference type="InterPro" id="IPR020472">
    <property type="entry name" value="WD40_PAC1"/>
</dbReference>
<dbReference type="PROSITE" id="PS50294">
    <property type="entry name" value="WD_REPEATS_REGION"/>
    <property type="match status" value="1"/>
</dbReference>
<protein>
    <submittedName>
        <fullName evidence="4">Uncharacterized protein</fullName>
    </submittedName>
</protein>
<dbReference type="EMBL" id="RQTK01001391">
    <property type="protein sequence ID" value="RUS70518.1"/>
    <property type="molecule type" value="Genomic_DNA"/>
</dbReference>
<dbReference type="InterPro" id="IPR045160">
    <property type="entry name" value="ATG16"/>
</dbReference>
<dbReference type="SMART" id="SM00320">
    <property type="entry name" value="WD40"/>
    <property type="match status" value="2"/>
</dbReference>
<feature type="repeat" description="WD" evidence="3">
    <location>
        <begin position="1"/>
        <end position="34"/>
    </location>
</feature>
<evidence type="ECO:0000256" key="1">
    <source>
        <dbReference type="ARBA" id="ARBA00022574"/>
    </source>
</evidence>
<dbReference type="InterPro" id="IPR036322">
    <property type="entry name" value="WD40_repeat_dom_sf"/>
</dbReference>
<dbReference type="Gene3D" id="2.130.10.10">
    <property type="entry name" value="YVTN repeat-like/Quinoprotein amine dehydrogenase"/>
    <property type="match status" value="1"/>
</dbReference>
<gene>
    <name evidence="4" type="ORF">EGW08_021718</name>
</gene>
<evidence type="ECO:0000256" key="2">
    <source>
        <dbReference type="ARBA" id="ARBA00022737"/>
    </source>
</evidence>
<dbReference type="GO" id="GO:0034274">
    <property type="term" value="C:Atg12-Atg5-Atg16 complex"/>
    <property type="evidence" value="ECO:0007669"/>
    <property type="project" value="TreeGrafter"/>
</dbReference>
<dbReference type="GO" id="GO:0043495">
    <property type="term" value="F:protein-membrane adaptor activity"/>
    <property type="evidence" value="ECO:0007669"/>
    <property type="project" value="TreeGrafter"/>
</dbReference>
<dbReference type="STRING" id="188477.A0A3S0ZAK4"/>
<dbReference type="GO" id="GO:0000421">
    <property type="term" value="C:autophagosome membrane"/>
    <property type="evidence" value="ECO:0007669"/>
    <property type="project" value="TreeGrafter"/>
</dbReference>
<dbReference type="PANTHER" id="PTHR19878">
    <property type="entry name" value="AUTOPHAGY PROTEIN 16-LIKE"/>
    <property type="match status" value="1"/>
</dbReference>
<dbReference type="SUPFAM" id="SSF50978">
    <property type="entry name" value="WD40 repeat-like"/>
    <property type="match status" value="1"/>
</dbReference>
<dbReference type="AlphaFoldDB" id="A0A3S0ZAK4"/>
<keyword evidence="1 3" id="KW-0853">WD repeat</keyword>
<comment type="caution">
    <text evidence="4">The sequence shown here is derived from an EMBL/GenBank/DDBJ whole genome shotgun (WGS) entry which is preliminary data.</text>
</comment>
<proteinExistence type="predicted"/>
<dbReference type="PROSITE" id="PS00678">
    <property type="entry name" value="WD_REPEATS_1"/>
    <property type="match status" value="1"/>
</dbReference>
<dbReference type="GO" id="GO:0034045">
    <property type="term" value="C:phagophore assembly site membrane"/>
    <property type="evidence" value="ECO:0007669"/>
    <property type="project" value="TreeGrafter"/>
</dbReference>
<feature type="repeat" description="WD" evidence="3">
    <location>
        <begin position="35"/>
        <end position="75"/>
    </location>
</feature>
<dbReference type="PRINTS" id="PR00320">
    <property type="entry name" value="GPROTEINBRPT"/>
</dbReference>
<dbReference type="PANTHER" id="PTHR19878:SF8">
    <property type="entry name" value="AUTOPHAGY-RELATED 16, ISOFORM F"/>
    <property type="match status" value="1"/>
</dbReference>
<sequence>MSLDYNQDDTYIVGASNDFASRVWSVSDQRLRHTLTGHSGKVLTAKFLAESRVVSGSHDRTLKVWDLHSKACMRTIFAGSSCNDLVTLTGTTIISGHFDKRVRFWDVRGSDSSTNEILLQGRLTSLCLAP</sequence>
<dbReference type="InterPro" id="IPR015943">
    <property type="entry name" value="WD40/YVTN_repeat-like_dom_sf"/>
</dbReference>
<dbReference type="Proteomes" id="UP000271974">
    <property type="component" value="Unassembled WGS sequence"/>
</dbReference>
<evidence type="ECO:0000313" key="5">
    <source>
        <dbReference type="Proteomes" id="UP000271974"/>
    </source>
</evidence>
<dbReference type="InterPro" id="IPR019775">
    <property type="entry name" value="WD40_repeat_CS"/>
</dbReference>
<dbReference type="GO" id="GO:0000045">
    <property type="term" value="P:autophagosome assembly"/>
    <property type="evidence" value="ECO:0007669"/>
    <property type="project" value="InterPro"/>
</dbReference>
<dbReference type="PROSITE" id="PS50082">
    <property type="entry name" value="WD_REPEATS_2"/>
    <property type="match status" value="2"/>
</dbReference>
<dbReference type="OrthoDB" id="6262491at2759"/>
<evidence type="ECO:0000256" key="3">
    <source>
        <dbReference type="PROSITE-ProRule" id="PRU00221"/>
    </source>
</evidence>
<name>A0A3S0ZAK4_ELYCH</name>
<organism evidence="4 5">
    <name type="scientific">Elysia chlorotica</name>
    <name type="common">Eastern emerald elysia</name>
    <name type="synonym">Sea slug</name>
    <dbReference type="NCBI Taxonomy" id="188477"/>
    <lineage>
        <taxon>Eukaryota</taxon>
        <taxon>Metazoa</taxon>
        <taxon>Spiralia</taxon>
        <taxon>Lophotrochozoa</taxon>
        <taxon>Mollusca</taxon>
        <taxon>Gastropoda</taxon>
        <taxon>Heterobranchia</taxon>
        <taxon>Euthyneura</taxon>
        <taxon>Panpulmonata</taxon>
        <taxon>Sacoglossa</taxon>
        <taxon>Placobranchoidea</taxon>
        <taxon>Plakobranchidae</taxon>
        <taxon>Elysia</taxon>
    </lineage>
</organism>
<keyword evidence="2" id="KW-0677">Repeat</keyword>
<accession>A0A3S0ZAK4</accession>
<reference evidence="4 5" key="1">
    <citation type="submission" date="2019-01" db="EMBL/GenBank/DDBJ databases">
        <title>A draft genome assembly of the solar-powered sea slug Elysia chlorotica.</title>
        <authorList>
            <person name="Cai H."/>
            <person name="Li Q."/>
            <person name="Fang X."/>
            <person name="Li J."/>
            <person name="Curtis N.E."/>
            <person name="Altenburger A."/>
            <person name="Shibata T."/>
            <person name="Feng M."/>
            <person name="Maeda T."/>
            <person name="Schwartz J.A."/>
            <person name="Shigenobu S."/>
            <person name="Lundholm N."/>
            <person name="Nishiyama T."/>
            <person name="Yang H."/>
            <person name="Hasebe M."/>
            <person name="Li S."/>
            <person name="Pierce S.K."/>
            <person name="Wang J."/>
        </authorList>
    </citation>
    <scope>NUCLEOTIDE SEQUENCE [LARGE SCALE GENOMIC DNA]</scope>
    <source>
        <strain evidence="4">EC2010</strain>
        <tissue evidence="4">Whole organism of an adult</tissue>
    </source>
</reference>
<evidence type="ECO:0000313" key="4">
    <source>
        <dbReference type="EMBL" id="RUS70518.1"/>
    </source>
</evidence>
<keyword evidence="5" id="KW-1185">Reference proteome</keyword>
<dbReference type="Pfam" id="PF00400">
    <property type="entry name" value="WD40"/>
    <property type="match status" value="2"/>
</dbReference>
<feature type="non-terminal residue" evidence="4">
    <location>
        <position position="130"/>
    </location>
</feature>